<feature type="region of interest" description="Disordered" evidence="1">
    <location>
        <begin position="1"/>
        <end position="129"/>
    </location>
</feature>
<dbReference type="EMBL" id="CATQJL010000223">
    <property type="protein sequence ID" value="CAJ0600289.1"/>
    <property type="molecule type" value="Genomic_DNA"/>
</dbReference>
<evidence type="ECO:0000313" key="3">
    <source>
        <dbReference type="Proteomes" id="UP001176961"/>
    </source>
</evidence>
<comment type="caution">
    <text evidence="2">The sequence shown here is derived from an EMBL/GenBank/DDBJ whole genome shotgun (WGS) entry which is preliminary data.</text>
</comment>
<feature type="compositionally biased region" description="Polar residues" evidence="1">
    <location>
        <begin position="1"/>
        <end position="10"/>
    </location>
</feature>
<accession>A0AA36M5Z1</accession>
<dbReference type="AlphaFoldDB" id="A0AA36M5Z1"/>
<name>A0AA36M5Z1_CYLNA</name>
<protein>
    <submittedName>
        <fullName evidence="2">Uncharacterized protein</fullName>
    </submittedName>
</protein>
<evidence type="ECO:0000313" key="2">
    <source>
        <dbReference type="EMBL" id="CAJ0600289.1"/>
    </source>
</evidence>
<evidence type="ECO:0000256" key="1">
    <source>
        <dbReference type="SAM" id="MobiDB-lite"/>
    </source>
</evidence>
<feature type="compositionally biased region" description="Polar residues" evidence="1">
    <location>
        <begin position="83"/>
        <end position="95"/>
    </location>
</feature>
<reference evidence="2" key="1">
    <citation type="submission" date="2023-07" db="EMBL/GenBank/DDBJ databases">
        <authorList>
            <consortium name="CYATHOMIX"/>
        </authorList>
    </citation>
    <scope>NUCLEOTIDE SEQUENCE</scope>
    <source>
        <strain evidence="2">N/A</strain>
    </source>
</reference>
<gene>
    <name evidence="2" type="ORF">CYNAS_LOCUS12272</name>
</gene>
<feature type="compositionally biased region" description="Low complexity" evidence="1">
    <location>
        <begin position="16"/>
        <end position="28"/>
    </location>
</feature>
<organism evidence="2 3">
    <name type="scientific">Cylicocyclus nassatus</name>
    <name type="common">Nematode worm</name>
    <dbReference type="NCBI Taxonomy" id="53992"/>
    <lineage>
        <taxon>Eukaryota</taxon>
        <taxon>Metazoa</taxon>
        <taxon>Ecdysozoa</taxon>
        <taxon>Nematoda</taxon>
        <taxon>Chromadorea</taxon>
        <taxon>Rhabditida</taxon>
        <taxon>Rhabditina</taxon>
        <taxon>Rhabditomorpha</taxon>
        <taxon>Strongyloidea</taxon>
        <taxon>Strongylidae</taxon>
        <taxon>Cylicocyclus</taxon>
    </lineage>
</organism>
<keyword evidence="3" id="KW-1185">Reference proteome</keyword>
<sequence>MLCSEKTSVNIREGSSDIQGSISIPSSISDKENVVPDESQASSSHEQHVDNSPSSLNRPYSSKSAAKKKSTRSSALKSRKENSFSCNQGKKNVSPESGADGGQSPRLKHAKTDSAIRVRSTDHKNVEGEVSREAFPSKKLLEQFRYLYLKGLYNMWLECANRQNHGSSNASKNENADSQGPVFWETLNVDAVYIEPFLVDDNGITNLDLASGMFDFESNFI</sequence>
<feature type="compositionally biased region" description="Basic and acidic residues" evidence="1">
    <location>
        <begin position="110"/>
        <end position="129"/>
    </location>
</feature>
<dbReference type="Proteomes" id="UP001176961">
    <property type="component" value="Unassembled WGS sequence"/>
</dbReference>
<proteinExistence type="predicted"/>
<feature type="compositionally biased region" description="Polar residues" evidence="1">
    <location>
        <begin position="39"/>
        <end position="60"/>
    </location>
</feature>